<dbReference type="EMBL" id="GBRH01225759">
    <property type="protein sequence ID" value="JAD72136.1"/>
    <property type="molecule type" value="Transcribed_RNA"/>
</dbReference>
<reference evidence="1" key="1">
    <citation type="submission" date="2014-09" db="EMBL/GenBank/DDBJ databases">
        <authorList>
            <person name="Magalhaes I.L.F."/>
            <person name="Oliveira U."/>
            <person name="Santos F.R."/>
            <person name="Vidigal T.H.D.A."/>
            <person name="Brescovit A.D."/>
            <person name="Santos A.J."/>
        </authorList>
    </citation>
    <scope>NUCLEOTIDE SEQUENCE</scope>
    <source>
        <tissue evidence="1">Shoot tissue taken approximately 20 cm above the soil surface</tissue>
    </source>
</reference>
<dbReference type="AlphaFoldDB" id="A0A0A9C9C0"/>
<name>A0A0A9C9C0_ARUDO</name>
<sequence length="46" mass="5152">MMEQFTCPPCCFCLSCFVFITFVIKLAHLNVKGSSTEALLLSFSFP</sequence>
<evidence type="ECO:0000313" key="1">
    <source>
        <dbReference type="EMBL" id="JAD72136.1"/>
    </source>
</evidence>
<organism evidence="1">
    <name type="scientific">Arundo donax</name>
    <name type="common">Giant reed</name>
    <name type="synonym">Donax arundinaceus</name>
    <dbReference type="NCBI Taxonomy" id="35708"/>
    <lineage>
        <taxon>Eukaryota</taxon>
        <taxon>Viridiplantae</taxon>
        <taxon>Streptophyta</taxon>
        <taxon>Embryophyta</taxon>
        <taxon>Tracheophyta</taxon>
        <taxon>Spermatophyta</taxon>
        <taxon>Magnoliopsida</taxon>
        <taxon>Liliopsida</taxon>
        <taxon>Poales</taxon>
        <taxon>Poaceae</taxon>
        <taxon>PACMAD clade</taxon>
        <taxon>Arundinoideae</taxon>
        <taxon>Arundineae</taxon>
        <taxon>Arundo</taxon>
    </lineage>
</organism>
<reference evidence="1" key="2">
    <citation type="journal article" date="2015" name="Data Brief">
        <title>Shoot transcriptome of the giant reed, Arundo donax.</title>
        <authorList>
            <person name="Barrero R.A."/>
            <person name="Guerrero F.D."/>
            <person name="Moolhuijzen P."/>
            <person name="Goolsby J.A."/>
            <person name="Tidwell J."/>
            <person name="Bellgard S.E."/>
            <person name="Bellgard M.I."/>
        </authorList>
    </citation>
    <scope>NUCLEOTIDE SEQUENCE</scope>
    <source>
        <tissue evidence="1">Shoot tissue taken approximately 20 cm above the soil surface</tissue>
    </source>
</reference>
<proteinExistence type="predicted"/>
<accession>A0A0A9C9C0</accession>
<protein>
    <submittedName>
        <fullName evidence="1">Uncharacterized protein</fullName>
    </submittedName>
</protein>